<evidence type="ECO:0000313" key="2">
    <source>
        <dbReference type="Proteomes" id="UP000260136"/>
    </source>
</evidence>
<protein>
    <submittedName>
        <fullName evidence="1">Uncharacterized protein</fullName>
    </submittedName>
</protein>
<accession>A0A3B0PFK5</accession>
<evidence type="ECO:0000313" key="1">
    <source>
        <dbReference type="EMBL" id="SYV95602.1"/>
    </source>
</evidence>
<dbReference type="EMBL" id="LS991952">
    <property type="protein sequence ID" value="SYV95602.1"/>
    <property type="molecule type" value="Genomic_DNA"/>
</dbReference>
<feature type="non-terminal residue" evidence="1">
    <location>
        <position position="40"/>
    </location>
</feature>
<dbReference type="Proteomes" id="UP000260136">
    <property type="component" value="Chromosome"/>
</dbReference>
<organism evidence="1 2">
    <name type="scientific">Mycoplasmoides gallisepticum</name>
    <name type="common">Mycoplasma gallisepticum</name>
    <dbReference type="NCBI Taxonomy" id="2096"/>
    <lineage>
        <taxon>Bacteria</taxon>
        <taxon>Bacillati</taxon>
        <taxon>Mycoplasmatota</taxon>
        <taxon>Mycoplasmoidales</taxon>
        <taxon>Mycoplasmoidaceae</taxon>
        <taxon>Mycoplasmoides</taxon>
    </lineage>
</organism>
<gene>
    <name evidence="1" type="ORF">NCTC10115_01491</name>
</gene>
<dbReference type="AlphaFoldDB" id="A0A3B0PFK5"/>
<proteinExistence type="predicted"/>
<reference evidence="2" key="1">
    <citation type="submission" date="2018-06" db="EMBL/GenBank/DDBJ databases">
        <authorList>
            <consortium name="Pathogen Informatics"/>
        </authorList>
    </citation>
    <scope>NUCLEOTIDE SEQUENCE [LARGE SCALE GENOMIC DNA]</scope>
    <source>
        <strain evidence="2">NCTC10115</strain>
    </source>
</reference>
<name>A0A3B0PFK5_MYCGL</name>
<sequence>MLEPRNYEILRLKAPQLISMAVSDISLIDNLPSIGLNNEW</sequence>